<keyword evidence="17" id="KW-1185">Reference proteome</keyword>
<comment type="subcellular location">
    <subcellularLocation>
        <location evidence="3">Cell membrane</location>
        <topology evidence="3">Multi-pass membrane protein</topology>
    </subcellularLocation>
    <subcellularLocation>
        <location evidence="2">Membrane raft</location>
        <topology evidence="2">Multi-pass membrane protein</topology>
    </subcellularLocation>
</comment>
<evidence type="ECO:0000313" key="17">
    <source>
        <dbReference type="Proteomes" id="UP000199008"/>
    </source>
</evidence>
<keyword evidence="12 13" id="KW-0472">Membrane</keyword>
<protein>
    <recommendedName>
        <fullName evidence="4">histidine kinase</fullName>
        <ecNumber evidence="4">2.7.13.3</ecNumber>
    </recommendedName>
</protein>
<proteinExistence type="predicted"/>
<dbReference type="SUPFAM" id="SSF55874">
    <property type="entry name" value="ATPase domain of HSP90 chaperone/DNA topoisomerase II/histidine kinase"/>
    <property type="match status" value="1"/>
</dbReference>
<gene>
    <name evidence="16" type="ORF">SAMN05216216_104121</name>
</gene>
<evidence type="ECO:0000256" key="4">
    <source>
        <dbReference type="ARBA" id="ARBA00012438"/>
    </source>
</evidence>
<evidence type="ECO:0000259" key="14">
    <source>
        <dbReference type="PROSITE" id="PS50109"/>
    </source>
</evidence>
<dbReference type="FunFam" id="1.10.287.130:FF:000001">
    <property type="entry name" value="Two-component sensor histidine kinase"/>
    <property type="match status" value="1"/>
</dbReference>
<accession>A0A1G9CMJ1</accession>
<keyword evidence="11" id="KW-0902">Two-component regulatory system</keyword>
<dbReference type="InterPro" id="IPR005467">
    <property type="entry name" value="His_kinase_dom"/>
</dbReference>
<dbReference type="SUPFAM" id="SSF158472">
    <property type="entry name" value="HAMP domain-like"/>
    <property type="match status" value="1"/>
</dbReference>
<evidence type="ECO:0000256" key="1">
    <source>
        <dbReference type="ARBA" id="ARBA00000085"/>
    </source>
</evidence>
<dbReference type="Pfam" id="PF00512">
    <property type="entry name" value="HisKA"/>
    <property type="match status" value="1"/>
</dbReference>
<dbReference type="CDD" id="cd00082">
    <property type="entry name" value="HisKA"/>
    <property type="match status" value="1"/>
</dbReference>
<keyword evidence="6" id="KW-0597">Phosphoprotein</keyword>
<name>A0A1G9CMJ1_9BACL</name>
<feature type="transmembrane region" description="Helical" evidence="13">
    <location>
        <begin position="12"/>
        <end position="34"/>
    </location>
</feature>
<dbReference type="InterPro" id="IPR003660">
    <property type="entry name" value="HAMP_dom"/>
</dbReference>
<dbReference type="InterPro" id="IPR036097">
    <property type="entry name" value="HisK_dim/P_sf"/>
</dbReference>
<dbReference type="GO" id="GO:0030295">
    <property type="term" value="F:protein kinase activator activity"/>
    <property type="evidence" value="ECO:0007669"/>
    <property type="project" value="TreeGrafter"/>
</dbReference>
<dbReference type="EMBL" id="FNFY01000004">
    <property type="protein sequence ID" value="SDK52877.1"/>
    <property type="molecule type" value="Genomic_DNA"/>
</dbReference>
<dbReference type="Gene3D" id="3.30.450.20">
    <property type="entry name" value="PAS domain"/>
    <property type="match status" value="1"/>
</dbReference>
<evidence type="ECO:0000256" key="7">
    <source>
        <dbReference type="ARBA" id="ARBA00022679"/>
    </source>
</evidence>
<dbReference type="GO" id="GO:0007234">
    <property type="term" value="P:osmosensory signaling via phosphorelay pathway"/>
    <property type="evidence" value="ECO:0007669"/>
    <property type="project" value="TreeGrafter"/>
</dbReference>
<dbReference type="InterPro" id="IPR003661">
    <property type="entry name" value="HisK_dim/P_dom"/>
</dbReference>
<dbReference type="SMART" id="SM00304">
    <property type="entry name" value="HAMP"/>
    <property type="match status" value="1"/>
</dbReference>
<dbReference type="AlphaFoldDB" id="A0A1G9CMJ1"/>
<dbReference type="Gene3D" id="1.10.287.130">
    <property type="match status" value="1"/>
</dbReference>
<reference evidence="17" key="1">
    <citation type="submission" date="2016-10" db="EMBL/GenBank/DDBJ databases">
        <authorList>
            <person name="Varghese N."/>
            <person name="Submissions S."/>
        </authorList>
    </citation>
    <scope>NUCLEOTIDE SEQUENCE [LARGE SCALE GENOMIC DNA]</scope>
    <source>
        <strain evidence="17">CGMCC 1.8895</strain>
    </source>
</reference>
<keyword evidence="8" id="KW-0547">Nucleotide-binding</keyword>
<dbReference type="InterPro" id="IPR036890">
    <property type="entry name" value="HATPase_C_sf"/>
</dbReference>
<dbReference type="CDD" id="cd06225">
    <property type="entry name" value="HAMP"/>
    <property type="match status" value="1"/>
</dbReference>
<dbReference type="PROSITE" id="PS50885">
    <property type="entry name" value="HAMP"/>
    <property type="match status" value="1"/>
</dbReference>
<dbReference type="Pfam" id="PF02518">
    <property type="entry name" value="HATPase_c"/>
    <property type="match status" value="1"/>
</dbReference>
<organism evidence="16 17">
    <name type="scientific">Lacicoccus qingdaonensis</name>
    <dbReference type="NCBI Taxonomy" id="576118"/>
    <lineage>
        <taxon>Bacteria</taxon>
        <taxon>Bacillati</taxon>
        <taxon>Bacillota</taxon>
        <taxon>Bacilli</taxon>
        <taxon>Bacillales</taxon>
        <taxon>Salinicoccaceae</taxon>
        <taxon>Lacicoccus</taxon>
    </lineage>
</organism>
<dbReference type="Gene3D" id="3.30.565.10">
    <property type="entry name" value="Histidine kinase-like ATPase, C-terminal domain"/>
    <property type="match status" value="1"/>
</dbReference>
<dbReference type="Proteomes" id="UP000199008">
    <property type="component" value="Unassembled WGS sequence"/>
</dbReference>
<comment type="catalytic activity">
    <reaction evidence="1">
        <text>ATP + protein L-histidine = ADP + protein N-phospho-L-histidine.</text>
        <dbReference type="EC" id="2.7.13.3"/>
    </reaction>
</comment>
<evidence type="ECO:0000259" key="15">
    <source>
        <dbReference type="PROSITE" id="PS50885"/>
    </source>
</evidence>
<dbReference type="PRINTS" id="PR00344">
    <property type="entry name" value="BCTRLSENSOR"/>
</dbReference>
<dbReference type="STRING" id="576118.SAMN05216216_104121"/>
<dbReference type="InterPro" id="IPR050351">
    <property type="entry name" value="BphY/WalK/GraS-like"/>
</dbReference>
<evidence type="ECO:0000256" key="11">
    <source>
        <dbReference type="ARBA" id="ARBA00023012"/>
    </source>
</evidence>
<dbReference type="Gene3D" id="6.10.340.10">
    <property type="match status" value="1"/>
</dbReference>
<evidence type="ECO:0000256" key="9">
    <source>
        <dbReference type="ARBA" id="ARBA00022777"/>
    </source>
</evidence>
<evidence type="ECO:0000256" key="2">
    <source>
        <dbReference type="ARBA" id="ARBA00004314"/>
    </source>
</evidence>
<dbReference type="SUPFAM" id="SSF47384">
    <property type="entry name" value="Homodimeric domain of signal transducing histidine kinase"/>
    <property type="match status" value="1"/>
</dbReference>
<feature type="domain" description="HAMP" evidence="15">
    <location>
        <begin position="179"/>
        <end position="230"/>
    </location>
</feature>
<sequence length="568" mass="65211">MKSLNSLVSKLWLTIILMVTAVLIILTIVLIFFFRSYVFNSTETILEEDIERVEEILLTEHDIDSSETSNPNLLMEDNLIILYDNESVLPMSPIDEEIYNRINIEGLTESTFILDDLYDSMYMIKTSNLTRYFDEDIKIIKYRDLDAVNQSISAITMIMFVTTGILIIGTTIFAFLLLNRITQPLTKLKTAAYNTSRGKYKPLKVRSRDEIGELTLAFNKMNQDIKNNIETVLHEKNLREEIFSSMEEGVLYFDTESELIYSNAKGNSIYKTLTSNDHEKELFMDSVLNIVKTKVSQIERLNITNKHYQVSYTAVVSGNKTYGVIVLIRDITEIVKTETMRSDFIANVSHELKTPMVMLSGYSEAILDEIVTEPEEVKEMIKIIKDESDRMNKLVNELITIARMDSGADLLDISNNDLMALISDISFKFKHEMNNKEIIFKVDAEKDSVTFDFDYGKIEQVINNLLDNAIRYTEPDDKITLKVRDIGEEIVISVEDTGIGLKEEHQNRIFERFYKVDESRTRGKHGTGLGLYIVSSIIKRHEGTIDLKSEYGKGTIFEITLPKSHSME</sequence>
<dbReference type="GO" id="GO:0045121">
    <property type="term" value="C:membrane raft"/>
    <property type="evidence" value="ECO:0007669"/>
    <property type="project" value="UniProtKB-SubCell"/>
</dbReference>
<dbReference type="GO" id="GO:0005886">
    <property type="term" value="C:plasma membrane"/>
    <property type="evidence" value="ECO:0007669"/>
    <property type="project" value="UniProtKB-SubCell"/>
</dbReference>
<evidence type="ECO:0000256" key="10">
    <source>
        <dbReference type="ARBA" id="ARBA00022840"/>
    </source>
</evidence>
<keyword evidence="7" id="KW-0808">Transferase</keyword>
<feature type="transmembrane region" description="Helical" evidence="13">
    <location>
        <begin position="152"/>
        <end position="178"/>
    </location>
</feature>
<dbReference type="InterPro" id="IPR003594">
    <property type="entry name" value="HATPase_dom"/>
</dbReference>
<keyword evidence="9 16" id="KW-0418">Kinase</keyword>
<evidence type="ECO:0000256" key="6">
    <source>
        <dbReference type="ARBA" id="ARBA00022553"/>
    </source>
</evidence>
<dbReference type="GO" id="GO:0005524">
    <property type="term" value="F:ATP binding"/>
    <property type="evidence" value="ECO:0007669"/>
    <property type="project" value="UniProtKB-KW"/>
</dbReference>
<dbReference type="InterPro" id="IPR004358">
    <property type="entry name" value="Sig_transdc_His_kin-like_C"/>
</dbReference>
<dbReference type="GO" id="GO:0000156">
    <property type="term" value="F:phosphorelay response regulator activity"/>
    <property type="evidence" value="ECO:0007669"/>
    <property type="project" value="TreeGrafter"/>
</dbReference>
<evidence type="ECO:0000256" key="3">
    <source>
        <dbReference type="ARBA" id="ARBA00004651"/>
    </source>
</evidence>
<keyword evidence="13" id="KW-0812">Transmembrane</keyword>
<evidence type="ECO:0000256" key="5">
    <source>
        <dbReference type="ARBA" id="ARBA00022475"/>
    </source>
</evidence>
<dbReference type="Pfam" id="PF00672">
    <property type="entry name" value="HAMP"/>
    <property type="match status" value="1"/>
</dbReference>
<keyword evidence="13" id="KW-1133">Transmembrane helix</keyword>
<dbReference type="FunFam" id="3.30.565.10:FF:000023">
    <property type="entry name" value="PAS domain-containing sensor histidine kinase"/>
    <property type="match status" value="1"/>
</dbReference>
<dbReference type="CDD" id="cd00075">
    <property type="entry name" value="HATPase"/>
    <property type="match status" value="1"/>
</dbReference>
<dbReference type="EC" id="2.7.13.3" evidence="4"/>
<evidence type="ECO:0000313" key="16">
    <source>
        <dbReference type="EMBL" id="SDK52877.1"/>
    </source>
</evidence>
<dbReference type="PANTHER" id="PTHR42878">
    <property type="entry name" value="TWO-COMPONENT HISTIDINE KINASE"/>
    <property type="match status" value="1"/>
</dbReference>
<evidence type="ECO:0000256" key="13">
    <source>
        <dbReference type="SAM" id="Phobius"/>
    </source>
</evidence>
<dbReference type="SMART" id="SM00387">
    <property type="entry name" value="HATPase_c"/>
    <property type="match status" value="1"/>
</dbReference>
<keyword evidence="10" id="KW-0067">ATP-binding</keyword>
<dbReference type="SMART" id="SM00388">
    <property type="entry name" value="HisKA"/>
    <property type="match status" value="1"/>
</dbReference>
<keyword evidence="5" id="KW-1003">Cell membrane</keyword>
<dbReference type="GO" id="GO:0000155">
    <property type="term" value="F:phosphorelay sensor kinase activity"/>
    <property type="evidence" value="ECO:0007669"/>
    <property type="project" value="InterPro"/>
</dbReference>
<evidence type="ECO:0000256" key="12">
    <source>
        <dbReference type="ARBA" id="ARBA00023136"/>
    </source>
</evidence>
<dbReference type="PROSITE" id="PS50109">
    <property type="entry name" value="HIS_KIN"/>
    <property type="match status" value="1"/>
</dbReference>
<evidence type="ECO:0000256" key="8">
    <source>
        <dbReference type="ARBA" id="ARBA00022741"/>
    </source>
</evidence>
<feature type="domain" description="Histidine kinase" evidence="14">
    <location>
        <begin position="347"/>
        <end position="565"/>
    </location>
</feature>
<dbReference type="PANTHER" id="PTHR42878:SF3">
    <property type="entry name" value="HISTIDINE PROTEIN KINASE SAES"/>
    <property type="match status" value="1"/>
</dbReference>